<dbReference type="EMBL" id="JAPFRF010000019">
    <property type="protein sequence ID" value="KAJ7307120.1"/>
    <property type="molecule type" value="Genomic_DNA"/>
</dbReference>
<dbReference type="Pfam" id="PF04758">
    <property type="entry name" value="Ribosomal_S30"/>
    <property type="match status" value="1"/>
</dbReference>
<evidence type="ECO:0000313" key="4">
    <source>
        <dbReference type="Proteomes" id="UP001142489"/>
    </source>
</evidence>
<gene>
    <name evidence="3" type="ORF">JRQ81_009102</name>
</gene>
<dbReference type="InterPro" id="IPR006846">
    <property type="entry name" value="Ribosomal_eS30"/>
</dbReference>
<dbReference type="GO" id="GO:1990904">
    <property type="term" value="C:ribonucleoprotein complex"/>
    <property type="evidence" value="ECO:0007669"/>
    <property type="project" value="UniProtKB-KW"/>
</dbReference>
<protein>
    <submittedName>
        <fullName evidence="3">Uncharacterized protein</fullName>
    </submittedName>
</protein>
<dbReference type="AlphaFoldDB" id="A0A9Q0XA66"/>
<dbReference type="OrthoDB" id="199599at2759"/>
<sequence length="134" mass="14909">MAQETGTRTISLRPPLWLGGTMQTFVHPQDLHTLEVSRQEIVAHLKAYLESLEGLAPMGQMVLSGRTILDNDWTVRDRKVHGCLAHDGKVRPKVMEEKEEEEMKKMKGHAKKCGCPFANTTPGFGKKKGPTANS</sequence>
<reference evidence="3" key="1">
    <citation type="journal article" date="2023" name="DNA Res.">
        <title>Chromosome-level genome assembly of Phrynocephalus forsythii using third-generation DNA sequencing and Hi-C analysis.</title>
        <authorList>
            <person name="Qi Y."/>
            <person name="Zhao W."/>
            <person name="Zhao Y."/>
            <person name="Niu C."/>
            <person name="Cao S."/>
            <person name="Zhang Y."/>
        </authorList>
    </citation>
    <scope>NUCLEOTIDE SEQUENCE</scope>
    <source>
        <tissue evidence="3">Muscle</tissue>
    </source>
</reference>
<dbReference type="SUPFAM" id="SSF54236">
    <property type="entry name" value="Ubiquitin-like"/>
    <property type="match status" value="1"/>
</dbReference>
<dbReference type="GO" id="GO:0003735">
    <property type="term" value="F:structural constituent of ribosome"/>
    <property type="evidence" value="ECO:0007669"/>
    <property type="project" value="InterPro"/>
</dbReference>
<dbReference type="GO" id="GO:0005840">
    <property type="term" value="C:ribosome"/>
    <property type="evidence" value="ECO:0007669"/>
    <property type="project" value="UniProtKB-KW"/>
</dbReference>
<name>A0A9Q0XA66_9SAUR</name>
<keyword evidence="2" id="KW-0687">Ribonucleoprotein</keyword>
<evidence type="ECO:0000313" key="3">
    <source>
        <dbReference type="EMBL" id="KAJ7307120.1"/>
    </source>
</evidence>
<evidence type="ECO:0000256" key="1">
    <source>
        <dbReference type="ARBA" id="ARBA00022980"/>
    </source>
</evidence>
<dbReference type="InterPro" id="IPR029071">
    <property type="entry name" value="Ubiquitin-like_domsf"/>
</dbReference>
<evidence type="ECO:0000256" key="2">
    <source>
        <dbReference type="ARBA" id="ARBA00023274"/>
    </source>
</evidence>
<organism evidence="3 4">
    <name type="scientific">Phrynocephalus forsythii</name>
    <dbReference type="NCBI Taxonomy" id="171643"/>
    <lineage>
        <taxon>Eukaryota</taxon>
        <taxon>Metazoa</taxon>
        <taxon>Chordata</taxon>
        <taxon>Craniata</taxon>
        <taxon>Vertebrata</taxon>
        <taxon>Euteleostomi</taxon>
        <taxon>Lepidosauria</taxon>
        <taxon>Squamata</taxon>
        <taxon>Bifurcata</taxon>
        <taxon>Unidentata</taxon>
        <taxon>Episquamata</taxon>
        <taxon>Toxicofera</taxon>
        <taxon>Iguania</taxon>
        <taxon>Acrodonta</taxon>
        <taxon>Agamidae</taxon>
        <taxon>Agaminae</taxon>
        <taxon>Phrynocephalus</taxon>
    </lineage>
</organism>
<dbReference type="GO" id="GO:0006412">
    <property type="term" value="P:translation"/>
    <property type="evidence" value="ECO:0007669"/>
    <property type="project" value="InterPro"/>
</dbReference>
<comment type="caution">
    <text evidence="3">The sequence shown here is derived from an EMBL/GenBank/DDBJ whole genome shotgun (WGS) entry which is preliminary data.</text>
</comment>
<proteinExistence type="predicted"/>
<accession>A0A9Q0XA66</accession>
<dbReference type="Proteomes" id="UP001142489">
    <property type="component" value="Unassembled WGS sequence"/>
</dbReference>
<keyword evidence="1" id="KW-0689">Ribosomal protein</keyword>
<keyword evidence="4" id="KW-1185">Reference proteome</keyword>